<dbReference type="Pfam" id="PF01625">
    <property type="entry name" value="PMSR"/>
    <property type="match status" value="1"/>
</dbReference>
<dbReference type="NCBIfam" id="TIGR00357">
    <property type="entry name" value="peptide-methionine (R)-S-oxide reductase MsrB"/>
    <property type="match status" value="1"/>
</dbReference>
<dbReference type="EC" id="1.8.4.11" evidence="7"/>
<keyword evidence="2 7" id="KW-0560">Oxidoreductase</keyword>
<evidence type="ECO:0000256" key="1">
    <source>
        <dbReference type="ARBA" id="ARBA00005591"/>
    </source>
</evidence>
<accession>A0ABQ6NPV5</accession>
<comment type="catalytic activity">
    <reaction evidence="6 7">
        <text>[thioredoxin]-disulfide + L-methionine + H2O = L-methionine (S)-S-oxide + [thioredoxin]-dithiol</text>
        <dbReference type="Rhea" id="RHEA:19993"/>
        <dbReference type="Rhea" id="RHEA-COMP:10698"/>
        <dbReference type="Rhea" id="RHEA-COMP:10700"/>
        <dbReference type="ChEBI" id="CHEBI:15377"/>
        <dbReference type="ChEBI" id="CHEBI:29950"/>
        <dbReference type="ChEBI" id="CHEBI:50058"/>
        <dbReference type="ChEBI" id="CHEBI:57844"/>
        <dbReference type="ChEBI" id="CHEBI:58772"/>
        <dbReference type="EC" id="1.8.4.11"/>
    </reaction>
</comment>
<dbReference type="PROSITE" id="PS51790">
    <property type="entry name" value="MSRB"/>
    <property type="match status" value="1"/>
</dbReference>
<organism evidence="9 10">
    <name type="scientific">Paenibacillus glycanilyticus</name>
    <dbReference type="NCBI Taxonomy" id="126569"/>
    <lineage>
        <taxon>Bacteria</taxon>
        <taxon>Bacillati</taxon>
        <taxon>Bacillota</taxon>
        <taxon>Bacilli</taxon>
        <taxon>Bacillales</taxon>
        <taxon>Paenibacillaceae</taxon>
        <taxon>Paenibacillus</taxon>
    </lineage>
</organism>
<evidence type="ECO:0000256" key="5">
    <source>
        <dbReference type="ARBA" id="ARBA00048488"/>
    </source>
</evidence>
<dbReference type="SUPFAM" id="SSF51316">
    <property type="entry name" value="Mss4-like"/>
    <property type="match status" value="1"/>
</dbReference>
<comment type="similarity">
    <text evidence="1 7">Belongs to the MsrA Met sulfoxide reductase family.</text>
</comment>
<keyword evidence="10" id="KW-1185">Reference proteome</keyword>
<dbReference type="InterPro" id="IPR002569">
    <property type="entry name" value="Met_Sox_Rdtase_MsrA_dom"/>
</dbReference>
<evidence type="ECO:0000256" key="3">
    <source>
        <dbReference type="ARBA" id="ARBA00023268"/>
    </source>
</evidence>
<dbReference type="Gene3D" id="2.170.150.20">
    <property type="entry name" value="Peptide methionine sulfoxide reductase"/>
    <property type="match status" value="1"/>
</dbReference>
<dbReference type="InterPro" id="IPR011057">
    <property type="entry name" value="Mss4-like_sf"/>
</dbReference>
<comment type="catalytic activity">
    <reaction evidence="4 7">
        <text>L-methionyl-[protein] + [thioredoxin]-disulfide + H2O = L-methionyl-(S)-S-oxide-[protein] + [thioredoxin]-dithiol</text>
        <dbReference type="Rhea" id="RHEA:14217"/>
        <dbReference type="Rhea" id="RHEA-COMP:10698"/>
        <dbReference type="Rhea" id="RHEA-COMP:10700"/>
        <dbReference type="Rhea" id="RHEA-COMP:12313"/>
        <dbReference type="Rhea" id="RHEA-COMP:12315"/>
        <dbReference type="ChEBI" id="CHEBI:15377"/>
        <dbReference type="ChEBI" id="CHEBI:16044"/>
        <dbReference type="ChEBI" id="CHEBI:29950"/>
        <dbReference type="ChEBI" id="CHEBI:44120"/>
        <dbReference type="ChEBI" id="CHEBI:50058"/>
        <dbReference type="EC" id="1.8.4.11"/>
    </reaction>
</comment>
<dbReference type="RefSeq" id="WP_317981183.1">
    <property type="nucleotide sequence ID" value="NZ_BTCL01000017.1"/>
</dbReference>
<comment type="catalytic activity">
    <reaction evidence="5">
        <text>L-methionyl-[protein] + [thioredoxin]-disulfide + H2O = L-methionyl-(R)-S-oxide-[protein] + [thioredoxin]-dithiol</text>
        <dbReference type="Rhea" id="RHEA:24164"/>
        <dbReference type="Rhea" id="RHEA-COMP:10698"/>
        <dbReference type="Rhea" id="RHEA-COMP:10700"/>
        <dbReference type="Rhea" id="RHEA-COMP:12313"/>
        <dbReference type="Rhea" id="RHEA-COMP:12314"/>
        <dbReference type="ChEBI" id="CHEBI:15377"/>
        <dbReference type="ChEBI" id="CHEBI:16044"/>
        <dbReference type="ChEBI" id="CHEBI:29950"/>
        <dbReference type="ChEBI" id="CHEBI:45764"/>
        <dbReference type="ChEBI" id="CHEBI:50058"/>
        <dbReference type="EC" id="1.8.4.12"/>
    </reaction>
</comment>
<protein>
    <recommendedName>
        <fullName evidence="7">Peptide methionine sulfoxide reductase MsrA</fullName>
        <shortName evidence="7">Protein-methionine-S-oxide reductase</shortName>
        <ecNumber evidence="7">1.8.4.11</ecNumber>
    </recommendedName>
    <alternativeName>
        <fullName evidence="7">Peptide-methionine (S)-S-oxide reductase</fullName>
        <shortName evidence="7">Peptide Met(O) reductase</shortName>
    </alternativeName>
</protein>
<dbReference type="InterPro" id="IPR036509">
    <property type="entry name" value="Met_Sox_Rdtase_MsrA_sf"/>
</dbReference>
<evidence type="ECO:0000313" key="10">
    <source>
        <dbReference type="Proteomes" id="UP001285921"/>
    </source>
</evidence>
<dbReference type="SUPFAM" id="SSF55068">
    <property type="entry name" value="Peptide methionine sulfoxide reductase"/>
    <property type="match status" value="1"/>
</dbReference>
<evidence type="ECO:0000256" key="2">
    <source>
        <dbReference type="ARBA" id="ARBA00023002"/>
    </source>
</evidence>
<dbReference type="Gene3D" id="3.30.1060.10">
    <property type="entry name" value="Peptide methionine sulphoxide reductase MsrA"/>
    <property type="match status" value="1"/>
</dbReference>
<sequence length="370" mass="41635">MKLMRYAIPIAVLAVAVFFFKGSFSKAEAQDIQKTIVENANTTYEKAIFSGGCFWDMEEVFQKLEGVTGVDSGYTGGHTDNPTYGEVSLGTTGHLESVEVYYNPTIISYDELLQVFWRNVDPTDSTGQFENRGNEYQSAIFYMNEEQKLAAEASEKEVEASKRFDKPIVTRIEAAAAFYKAEPEHQDYYANHPYMFKMNTLFSTRDSSLDQIWGKDREVKISPKQTYAKEFNKAEKLKTLTELQYAVTQNGQDEPPFDNPYWNNTDEGIYVDIVSGEPLFSSKDQFDAGTGWASFTKPLEPNNIVLHETGGLYSAVEVKSRAADSFLGHVFKDGPAPTGLRFCTNSASLEFIPKSELEQKGYGEYASLFK</sequence>
<dbReference type="EMBL" id="BTCL01000017">
    <property type="protein sequence ID" value="GMK47113.1"/>
    <property type="molecule type" value="Genomic_DNA"/>
</dbReference>
<keyword evidence="3" id="KW-0511">Multifunctional enzyme</keyword>
<dbReference type="HAMAP" id="MF_01401">
    <property type="entry name" value="MsrA"/>
    <property type="match status" value="1"/>
</dbReference>
<dbReference type="NCBIfam" id="TIGR00401">
    <property type="entry name" value="msrA"/>
    <property type="match status" value="1"/>
</dbReference>
<evidence type="ECO:0000259" key="8">
    <source>
        <dbReference type="PROSITE" id="PS51790"/>
    </source>
</evidence>
<dbReference type="PANTHER" id="PTHR43774">
    <property type="entry name" value="PEPTIDE METHIONINE SULFOXIDE REDUCTASE"/>
    <property type="match status" value="1"/>
</dbReference>
<gene>
    <name evidence="7" type="primary">msrA</name>
    <name evidence="9" type="ORF">PghCCS26_42430</name>
</gene>
<dbReference type="Pfam" id="PF01641">
    <property type="entry name" value="SelR"/>
    <property type="match status" value="1"/>
</dbReference>
<comment type="caution">
    <text evidence="9">The sequence shown here is derived from an EMBL/GenBank/DDBJ whole genome shotgun (WGS) entry which is preliminary data.</text>
</comment>
<comment type="function">
    <text evidence="7">Has an important function as a repair enzyme for proteins that have been inactivated by oxidation. Catalyzes the reversible oxidation-reduction of methionine sulfoxide in proteins to methionine.</text>
</comment>
<evidence type="ECO:0000256" key="6">
    <source>
        <dbReference type="ARBA" id="ARBA00048782"/>
    </source>
</evidence>
<dbReference type="InterPro" id="IPR002579">
    <property type="entry name" value="Met_Sox_Rdtase_MsrB_dom"/>
</dbReference>
<reference evidence="9 10" key="1">
    <citation type="submission" date="2023-05" db="EMBL/GenBank/DDBJ databases">
        <title>Draft genome of Paenibacillus sp. CCS26.</title>
        <authorList>
            <person name="Akita H."/>
            <person name="Shinto Y."/>
            <person name="Kimura Z."/>
        </authorList>
    </citation>
    <scope>NUCLEOTIDE SEQUENCE [LARGE SCALE GENOMIC DNA]</scope>
    <source>
        <strain evidence="9 10">CCS26</strain>
    </source>
</reference>
<evidence type="ECO:0000256" key="7">
    <source>
        <dbReference type="HAMAP-Rule" id="MF_01401"/>
    </source>
</evidence>
<proteinExistence type="inferred from homology"/>
<name>A0ABQ6NPV5_9BACL</name>
<evidence type="ECO:0000313" key="9">
    <source>
        <dbReference type="EMBL" id="GMK47113.1"/>
    </source>
</evidence>
<feature type="domain" description="MsrB" evidence="8">
    <location>
        <begin position="233"/>
        <end position="354"/>
    </location>
</feature>
<dbReference type="PANTHER" id="PTHR43774:SF1">
    <property type="entry name" value="PEPTIDE METHIONINE SULFOXIDE REDUCTASE MSRA 2"/>
    <property type="match status" value="1"/>
</dbReference>
<dbReference type="Proteomes" id="UP001285921">
    <property type="component" value="Unassembled WGS sequence"/>
</dbReference>
<feature type="active site" evidence="7">
    <location>
        <position position="53"/>
    </location>
</feature>
<evidence type="ECO:0000256" key="4">
    <source>
        <dbReference type="ARBA" id="ARBA00047806"/>
    </source>
</evidence>